<dbReference type="EMBL" id="AVOT02038053">
    <property type="protein sequence ID" value="MBW0532838.1"/>
    <property type="molecule type" value="Genomic_DNA"/>
</dbReference>
<name>A0A9Q3I998_9BASI</name>
<comment type="caution">
    <text evidence="2">The sequence shown here is derived from an EMBL/GenBank/DDBJ whole genome shotgun (WGS) entry which is preliminary data.</text>
</comment>
<reference evidence="2" key="1">
    <citation type="submission" date="2021-03" db="EMBL/GenBank/DDBJ databases">
        <title>Draft genome sequence of rust myrtle Austropuccinia psidii MF-1, a brazilian biotype.</title>
        <authorList>
            <person name="Quecine M.C."/>
            <person name="Pachon D.M.R."/>
            <person name="Bonatelli M.L."/>
            <person name="Correr F.H."/>
            <person name="Franceschini L.M."/>
            <person name="Leite T.F."/>
            <person name="Margarido G.R.A."/>
            <person name="Almeida C.A."/>
            <person name="Ferrarezi J.A."/>
            <person name="Labate C.A."/>
        </authorList>
    </citation>
    <scope>NUCLEOTIDE SEQUENCE</scope>
    <source>
        <strain evidence="2">MF-1</strain>
    </source>
</reference>
<evidence type="ECO:0000313" key="2">
    <source>
        <dbReference type="EMBL" id="MBW0532838.1"/>
    </source>
</evidence>
<dbReference type="OrthoDB" id="2495897at2759"/>
<accession>A0A9Q3I998</accession>
<dbReference type="GO" id="GO:1990904">
    <property type="term" value="C:ribonucleoprotein complex"/>
    <property type="evidence" value="ECO:0007669"/>
    <property type="project" value="UniProtKB-ARBA"/>
</dbReference>
<keyword evidence="3" id="KW-1185">Reference proteome</keyword>
<dbReference type="GO" id="GO:0008033">
    <property type="term" value="P:tRNA processing"/>
    <property type="evidence" value="ECO:0007669"/>
    <property type="project" value="UniProtKB-KW"/>
</dbReference>
<proteinExistence type="predicted"/>
<keyword evidence="1" id="KW-0819">tRNA processing</keyword>
<gene>
    <name evidence="2" type="ORF">O181_072553</name>
</gene>
<dbReference type="GO" id="GO:1902555">
    <property type="term" value="C:endoribonuclease complex"/>
    <property type="evidence" value="ECO:0007669"/>
    <property type="project" value="UniProtKB-ARBA"/>
</dbReference>
<dbReference type="SUPFAM" id="SSF160350">
    <property type="entry name" value="Rnp2-like"/>
    <property type="match status" value="1"/>
</dbReference>
<evidence type="ECO:0000313" key="3">
    <source>
        <dbReference type="Proteomes" id="UP000765509"/>
    </source>
</evidence>
<dbReference type="InterPro" id="IPR038085">
    <property type="entry name" value="Rnp2-like_sf"/>
</dbReference>
<protein>
    <submittedName>
        <fullName evidence="2">Uncharacterized protein</fullName>
    </submittedName>
</protein>
<evidence type="ECO:0000256" key="1">
    <source>
        <dbReference type="ARBA" id="ARBA00022694"/>
    </source>
</evidence>
<dbReference type="Proteomes" id="UP000765509">
    <property type="component" value="Unassembled WGS sequence"/>
</dbReference>
<organism evidence="2 3">
    <name type="scientific">Austropuccinia psidii MF-1</name>
    <dbReference type="NCBI Taxonomy" id="1389203"/>
    <lineage>
        <taxon>Eukaryota</taxon>
        <taxon>Fungi</taxon>
        <taxon>Dikarya</taxon>
        <taxon>Basidiomycota</taxon>
        <taxon>Pucciniomycotina</taxon>
        <taxon>Pucciniomycetes</taxon>
        <taxon>Pucciniales</taxon>
        <taxon>Sphaerophragmiaceae</taxon>
        <taxon>Austropuccinia</taxon>
    </lineage>
</organism>
<dbReference type="AlphaFoldDB" id="A0A9Q3I998"/>
<sequence length="119" mass="13189">MRATLSEFQWHYIKLEVNCRTEDDANTFNLLRVLSSALKGCFGEVGGLDPSALTISWLKKNSQVIIKVPASEAYQLLSAIPMTPFTMADQLTLRIISHSPCLVNLACLSSRDWSSTVVN</sequence>